<comment type="caution">
    <text evidence="1">The sequence shown here is derived from an EMBL/GenBank/DDBJ whole genome shotgun (WGS) entry which is preliminary data.</text>
</comment>
<organism evidence="1 2">
    <name type="scientific">Racocetra fulgida</name>
    <dbReference type="NCBI Taxonomy" id="60492"/>
    <lineage>
        <taxon>Eukaryota</taxon>
        <taxon>Fungi</taxon>
        <taxon>Fungi incertae sedis</taxon>
        <taxon>Mucoromycota</taxon>
        <taxon>Glomeromycotina</taxon>
        <taxon>Glomeromycetes</taxon>
        <taxon>Diversisporales</taxon>
        <taxon>Gigasporaceae</taxon>
        <taxon>Racocetra</taxon>
    </lineage>
</organism>
<name>A0A9N9J450_9GLOM</name>
<reference evidence="1" key="1">
    <citation type="submission" date="2021-06" db="EMBL/GenBank/DDBJ databases">
        <authorList>
            <person name="Kallberg Y."/>
            <person name="Tangrot J."/>
            <person name="Rosling A."/>
        </authorList>
    </citation>
    <scope>NUCLEOTIDE SEQUENCE</scope>
    <source>
        <strain evidence="1">IN212</strain>
    </source>
</reference>
<gene>
    <name evidence="1" type="ORF">RFULGI_LOCUS14608</name>
</gene>
<feature type="non-terminal residue" evidence="1">
    <location>
        <position position="1"/>
    </location>
</feature>
<evidence type="ECO:0000313" key="1">
    <source>
        <dbReference type="EMBL" id="CAG8764965.1"/>
    </source>
</evidence>
<dbReference type="AlphaFoldDB" id="A0A9N9J450"/>
<proteinExistence type="predicted"/>
<sequence length="50" mass="5431">DCDNAINKFIRIQPHCPTTEFVIIVVLAIKTTFPTNSNSGVSSVVAIPKM</sequence>
<dbReference type="OrthoDB" id="2305124at2759"/>
<accession>A0A9N9J450</accession>
<keyword evidence="2" id="KW-1185">Reference proteome</keyword>
<protein>
    <submittedName>
        <fullName evidence="1">4998_t:CDS:1</fullName>
    </submittedName>
</protein>
<feature type="non-terminal residue" evidence="1">
    <location>
        <position position="50"/>
    </location>
</feature>
<dbReference type="EMBL" id="CAJVPZ010043071">
    <property type="protein sequence ID" value="CAG8764965.1"/>
    <property type="molecule type" value="Genomic_DNA"/>
</dbReference>
<evidence type="ECO:0000313" key="2">
    <source>
        <dbReference type="Proteomes" id="UP000789396"/>
    </source>
</evidence>
<dbReference type="Proteomes" id="UP000789396">
    <property type="component" value="Unassembled WGS sequence"/>
</dbReference>